<protein>
    <recommendedName>
        <fullName evidence="4">Perilipin</fullName>
    </recommendedName>
</protein>
<dbReference type="AlphaFoldDB" id="A0A1X7VI28"/>
<evidence type="ECO:0000313" key="2">
    <source>
        <dbReference type="EnsemblMetazoa" id="Aqu2.1.39996_001"/>
    </source>
</evidence>
<dbReference type="PANTHER" id="PTHR14024:SF49">
    <property type="entry name" value="LIPID STORAGE DROPLETS SURFACE-BINDING PROTEIN 1"/>
    <property type="match status" value="1"/>
</dbReference>
<dbReference type="InParanoid" id="A0A1X7VI28"/>
<dbReference type="KEGG" id="aqu:100632108"/>
<feature type="region of interest" description="Disordered" evidence="1">
    <location>
        <begin position="423"/>
        <end position="459"/>
    </location>
</feature>
<dbReference type="GO" id="GO:0019915">
    <property type="term" value="P:lipid storage"/>
    <property type="evidence" value="ECO:0007669"/>
    <property type="project" value="TreeGrafter"/>
</dbReference>
<feature type="compositionally biased region" description="Acidic residues" evidence="1">
    <location>
        <begin position="156"/>
        <end position="173"/>
    </location>
</feature>
<evidence type="ECO:0008006" key="4">
    <source>
        <dbReference type="Google" id="ProtNLM"/>
    </source>
</evidence>
<organism evidence="2">
    <name type="scientific">Amphimedon queenslandica</name>
    <name type="common">Sponge</name>
    <dbReference type="NCBI Taxonomy" id="400682"/>
    <lineage>
        <taxon>Eukaryota</taxon>
        <taxon>Metazoa</taxon>
        <taxon>Porifera</taxon>
        <taxon>Demospongiae</taxon>
        <taxon>Heteroscleromorpha</taxon>
        <taxon>Haplosclerida</taxon>
        <taxon>Niphatidae</taxon>
        <taxon>Amphimedon</taxon>
    </lineage>
</organism>
<dbReference type="PANTHER" id="PTHR14024">
    <property type="entry name" value="PERILIPIN"/>
    <property type="match status" value="1"/>
</dbReference>
<name>A0A1X7VI28_AMPQE</name>
<dbReference type="GO" id="GO:0005811">
    <property type="term" value="C:lipid droplet"/>
    <property type="evidence" value="ECO:0007669"/>
    <property type="project" value="TreeGrafter"/>
</dbReference>
<dbReference type="OrthoDB" id="376826at2759"/>
<evidence type="ECO:0000313" key="3">
    <source>
        <dbReference type="Proteomes" id="UP000007879"/>
    </source>
</evidence>
<keyword evidence="3" id="KW-1185">Reference proteome</keyword>
<feature type="compositionally biased region" description="Polar residues" evidence="1">
    <location>
        <begin position="423"/>
        <end position="438"/>
    </location>
</feature>
<feature type="region of interest" description="Disordered" evidence="1">
    <location>
        <begin position="152"/>
        <end position="176"/>
    </location>
</feature>
<dbReference type="EnsemblMetazoa" id="Aqu2.1.39996_001">
    <property type="protein sequence ID" value="Aqu2.1.39996_001"/>
    <property type="gene ID" value="Aqu2.1.39996"/>
</dbReference>
<evidence type="ECO:0000256" key="1">
    <source>
        <dbReference type="SAM" id="MobiDB-lite"/>
    </source>
</evidence>
<reference evidence="3" key="1">
    <citation type="journal article" date="2010" name="Nature">
        <title>The Amphimedon queenslandica genome and the evolution of animal complexity.</title>
        <authorList>
            <person name="Srivastava M."/>
            <person name="Simakov O."/>
            <person name="Chapman J."/>
            <person name="Fahey B."/>
            <person name="Gauthier M.E."/>
            <person name="Mitros T."/>
            <person name="Richards G.S."/>
            <person name="Conaco C."/>
            <person name="Dacre M."/>
            <person name="Hellsten U."/>
            <person name="Larroux C."/>
            <person name="Putnam N.H."/>
            <person name="Stanke M."/>
            <person name="Adamska M."/>
            <person name="Darling A."/>
            <person name="Degnan S.M."/>
            <person name="Oakley T.H."/>
            <person name="Plachetzki D.C."/>
            <person name="Zhai Y."/>
            <person name="Adamski M."/>
            <person name="Calcino A."/>
            <person name="Cummins S.F."/>
            <person name="Goodstein D.M."/>
            <person name="Harris C."/>
            <person name="Jackson D.J."/>
            <person name="Leys S.P."/>
            <person name="Shu S."/>
            <person name="Woodcroft B.J."/>
            <person name="Vervoort M."/>
            <person name="Kosik K.S."/>
            <person name="Manning G."/>
            <person name="Degnan B.M."/>
            <person name="Rokhsar D.S."/>
        </authorList>
    </citation>
    <scope>NUCLEOTIDE SEQUENCE [LARGE SCALE GENOMIC DNA]</scope>
</reference>
<proteinExistence type="predicted"/>
<dbReference type="GO" id="GO:0005829">
    <property type="term" value="C:cytosol"/>
    <property type="evidence" value="ECO:0007669"/>
    <property type="project" value="TreeGrafter"/>
</dbReference>
<dbReference type="STRING" id="400682.A0A1X7VI28"/>
<dbReference type="Proteomes" id="UP000007879">
    <property type="component" value="Unassembled WGS sequence"/>
</dbReference>
<feature type="compositionally biased region" description="Acidic residues" evidence="1">
    <location>
        <begin position="445"/>
        <end position="459"/>
    </location>
</feature>
<reference evidence="2" key="2">
    <citation type="submission" date="2017-05" db="UniProtKB">
        <authorList>
            <consortium name="EnsemblMetazoa"/>
        </authorList>
    </citation>
    <scope>IDENTIFICATION</scope>
</reference>
<gene>
    <name evidence="2" type="primary">100632108</name>
</gene>
<dbReference type="GO" id="GO:0010890">
    <property type="term" value="P:positive regulation of triglyceride storage"/>
    <property type="evidence" value="ECO:0007669"/>
    <property type="project" value="TreeGrafter"/>
</dbReference>
<dbReference type="EnsemblMetazoa" id="XM_003384056.3">
    <property type="protein sequence ID" value="XP_003384104.1"/>
    <property type="gene ID" value="LOC100632108"/>
</dbReference>
<sequence length="459" mass="50346">MSSEETCKEKTCSTYDWLCANPLASSFGTTLCSIYGASKSYNGVTSWTLGSVESAVGYASSKAQPLLDGVSGKLEGPIEYVDSCVAGGLKKLEDKYPVVGKPPSEIMSEGKQVVTTAISDGQEYLSNTRAGAIIGYGVDKTLNITEGLVDSILPPENDDEEASEEKTECEEPESSVAAPVKKTKKSWFGLRKRKQVVVKEDPEPKPEPEPVEVTASRSERAYNISYAIYYRSVVKLHSLQQQVFVSLQRLKTSLNLLQYAQSISSGVDKQRQSVAQALSDAEAKIRNYLSQKCKTKEQQSSYSWLSDGEDGENINWLIQPDSKKGIFQSAFEYAKTASGKVLESLQSLSSLNGYLPVRLRKGIENAIQQARDVYTTLKLNNVPAELPSFLLSQVLDVVETQMVFCKKLGGYITSFLLKARVGSATTPDDGSETSSQGVSEVRLDLDEEEEEENEDEDKI</sequence>
<accession>A0A1X7VI28</accession>